<proteinExistence type="predicted"/>
<evidence type="ECO:0000313" key="2">
    <source>
        <dbReference type="EMBL" id="CBJ27508.1"/>
    </source>
</evidence>
<gene>
    <name evidence="2" type="ORF">Esi_0073_0074</name>
</gene>
<dbReference type="Pfam" id="PF00293">
    <property type="entry name" value="NUDIX"/>
    <property type="match status" value="1"/>
</dbReference>
<dbReference type="InterPro" id="IPR000086">
    <property type="entry name" value="NUDIX_hydrolase_dom"/>
</dbReference>
<dbReference type="OrthoDB" id="185493at2759"/>
<evidence type="ECO:0000313" key="3">
    <source>
        <dbReference type="Proteomes" id="UP000002630"/>
    </source>
</evidence>
<dbReference type="EMBL" id="FN648960">
    <property type="protein sequence ID" value="CBJ27508.1"/>
    <property type="molecule type" value="Genomic_DNA"/>
</dbReference>
<feature type="domain" description="Nudix hydrolase" evidence="1">
    <location>
        <begin position="86"/>
        <end position="203"/>
    </location>
</feature>
<organism evidence="2 3">
    <name type="scientific">Ectocarpus siliculosus</name>
    <name type="common">Brown alga</name>
    <name type="synonym">Conferva siliculosa</name>
    <dbReference type="NCBI Taxonomy" id="2880"/>
    <lineage>
        <taxon>Eukaryota</taxon>
        <taxon>Sar</taxon>
        <taxon>Stramenopiles</taxon>
        <taxon>Ochrophyta</taxon>
        <taxon>PX clade</taxon>
        <taxon>Phaeophyceae</taxon>
        <taxon>Ectocarpales</taxon>
        <taxon>Ectocarpaceae</taxon>
        <taxon>Ectocarpus</taxon>
    </lineage>
</organism>
<name>D7G6B3_ECTSI</name>
<sequence>MVSVSRPLLAFAAARAQGTAGRLFSFGTARHCAGFSSPVGEGKPQHDFKVLNRDLAYSGWRKIVKKTVRVEDEKDYVFDVVHQEEPSVAVFVWHTQTNTLTLIKEFAPGREEVAHGVVAGMYEKNKHDSPLQAAKYELEEEAHLLGGTWHTLCEDDETTINADKYSSNEFYCWLVVDPYVTPTPKPMDDEEFIEIRRGVSMQECMRMVGRGELSIVSSFVVLMGARKLRQLGLLEGDF</sequence>
<reference evidence="2 3" key="1">
    <citation type="journal article" date="2010" name="Nature">
        <title>The Ectocarpus genome and the independent evolution of multicellularity in brown algae.</title>
        <authorList>
            <person name="Cock J.M."/>
            <person name="Sterck L."/>
            <person name="Rouze P."/>
            <person name="Scornet D."/>
            <person name="Allen A.E."/>
            <person name="Amoutzias G."/>
            <person name="Anthouard V."/>
            <person name="Artiguenave F."/>
            <person name="Aury J.M."/>
            <person name="Badger J.H."/>
            <person name="Beszteri B."/>
            <person name="Billiau K."/>
            <person name="Bonnet E."/>
            <person name="Bothwell J.H."/>
            <person name="Bowler C."/>
            <person name="Boyen C."/>
            <person name="Brownlee C."/>
            <person name="Carrano C.J."/>
            <person name="Charrier B."/>
            <person name="Cho G.Y."/>
            <person name="Coelho S.M."/>
            <person name="Collen J."/>
            <person name="Corre E."/>
            <person name="Da Silva C."/>
            <person name="Delage L."/>
            <person name="Delaroque N."/>
            <person name="Dittami S.M."/>
            <person name="Doulbeau S."/>
            <person name="Elias M."/>
            <person name="Farnham G."/>
            <person name="Gachon C.M."/>
            <person name="Gschloessl B."/>
            <person name="Heesch S."/>
            <person name="Jabbari K."/>
            <person name="Jubin C."/>
            <person name="Kawai H."/>
            <person name="Kimura K."/>
            <person name="Kloareg B."/>
            <person name="Kupper F.C."/>
            <person name="Lang D."/>
            <person name="Le Bail A."/>
            <person name="Leblanc C."/>
            <person name="Lerouge P."/>
            <person name="Lohr M."/>
            <person name="Lopez P.J."/>
            <person name="Martens C."/>
            <person name="Maumus F."/>
            <person name="Michel G."/>
            <person name="Miranda-Saavedra D."/>
            <person name="Morales J."/>
            <person name="Moreau H."/>
            <person name="Motomura T."/>
            <person name="Nagasato C."/>
            <person name="Napoli C.A."/>
            <person name="Nelson D.R."/>
            <person name="Nyvall-Collen P."/>
            <person name="Peters A.F."/>
            <person name="Pommier C."/>
            <person name="Potin P."/>
            <person name="Poulain J."/>
            <person name="Quesneville H."/>
            <person name="Read B."/>
            <person name="Rensing S.A."/>
            <person name="Ritter A."/>
            <person name="Rousvoal S."/>
            <person name="Samanta M."/>
            <person name="Samson G."/>
            <person name="Schroeder D.C."/>
            <person name="Segurens B."/>
            <person name="Strittmatter M."/>
            <person name="Tonon T."/>
            <person name="Tregear J.W."/>
            <person name="Valentin K."/>
            <person name="von Dassow P."/>
            <person name="Yamagishi T."/>
            <person name="Van de Peer Y."/>
            <person name="Wincker P."/>
        </authorList>
    </citation>
    <scope>NUCLEOTIDE SEQUENCE [LARGE SCALE GENOMIC DNA]</scope>
    <source>
        <strain evidence="3">Ec32 / CCAP1310/4</strain>
    </source>
</reference>
<dbReference type="SUPFAM" id="SSF55811">
    <property type="entry name" value="Nudix"/>
    <property type="match status" value="1"/>
</dbReference>
<dbReference type="InParanoid" id="D7G6B3"/>
<dbReference type="InterPro" id="IPR015797">
    <property type="entry name" value="NUDIX_hydrolase-like_dom_sf"/>
</dbReference>
<dbReference type="OMA" id="VRCETEE"/>
<keyword evidence="3" id="KW-1185">Reference proteome</keyword>
<dbReference type="eggNOG" id="ENOG502S4K6">
    <property type="taxonomic scope" value="Eukaryota"/>
</dbReference>
<accession>D7G6B3</accession>
<dbReference type="Gene3D" id="3.90.79.10">
    <property type="entry name" value="Nucleoside Triphosphate Pyrophosphohydrolase"/>
    <property type="match status" value="1"/>
</dbReference>
<evidence type="ECO:0000259" key="1">
    <source>
        <dbReference type="Pfam" id="PF00293"/>
    </source>
</evidence>
<dbReference type="EMBL" id="FN649729">
    <property type="protein sequence ID" value="CBJ27508.1"/>
    <property type="molecule type" value="Genomic_DNA"/>
</dbReference>
<protein>
    <recommendedName>
        <fullName evidence="1">Nudix hydrolase domain-containing protein</fullName>
    </recommendedName>
</protein>
<dbReference type="AlphaFoldDB" id="D7G6B3"/>
<dbReference type="Proteomes" id="UP000002630">
    <property type="component" value="Linkage Group LG04"/>
</dbReference>